<evidence type="ECO:0000256" key="1">
    <source>
        <dbReference type="ARBA" id="ARBA00022741"/>
    </source>
</evidence>
<feature type="compositionally biased region" description="Gly residues" evidence="4">
    <location>
        <begin position="853"/>
        <end position="867"/>
    </location>
</feature>
<dbReference type="GO" id="GO:0003677">
    <property type="term" value="F:DNA binding"/>
    <property type="evidence" value="ECO:0007669"/>
    <property type="project" value="InterPro"/>
</dbReference>
<dbReference type="PROSITE" id="PS00622">
    <property type="entry name" value="HTH_LUXR_1"/>
    <property type="match status" value="1"/>
</dbReference>
<feature type="compositionally biased region" description="Gly residues" evidence="4">
    <location>
        <begin position="821"/>
        <end position="844"/>
    </location>
</feature>
<organism evidence="6 7">
    <name type="scientific">Nonomuraea jiangxiensis</name>
    <dbReference type="NCBI Taxonomy" id="633440"/>
    <lineage>
        <taxon>Bacteria</taxon>
        <taxon>Bacillati</taxon>
        <taxon>Actinomycetota</taxon>
        <taxon>Actinomycetes</taxon>
        <taxon>Streptosporangiales</taxon>
        <taxon>Streptosporangiaceae</taxon>
        <taxon>Nonomuraea</taxon>
    </lineage>
</organism>
<dbReference type="EMBL" id="FNDJ01000002">
    <property type="protein sequence ID" value="SDH49648.1"/>
    <property type="molecule type" value="Genomic_DNA"/>
</dbReference>
<keyword evidence="1" id="KW-0547">Nucleotide-binding</keyword>
<dbReference type="GO" id="GO:0005524">
    <property type="term" value="F:ATP binding"/>
    <property type="evidence" value="ECO:0007669"/>
    <property type="project" value="UniProtKB-KW"/>
</dbReference>
<evidence type="ECO:0000313" key="7">
    <source>
        <dbReference type="Proteomes" id="UP000199202"/>
    </source>
</evidence>
<dbReference type="SMART" id="SM00421">
    <property type="entry name" value="HTH_LUXR"/>
    <property type="match status" value="1"/>
</dbReference>
<keyword evidence="2" id="KW-0067">ATP-binding</keyword>
<keyword evidence="7" id="KW-1185">Reference proteome</keyword>
<dbReference type="SUPFAM" id="SSF48452">
    <property type="entry name" value="TPR-like"/>
    <property type="match status" value="2"/>
</dbReference>
<gene>
    <name evidence="6" type="ORF">SAMN05421869_102404</name>
</gene>
<dbReference type="Pfam" id="PF13191">
    <property type="entry name" value="AAA_16"/>
    <property type="match status" value="1"/>
</dbReference>
<feature type="region of interest" description="Disordered" evidence="4">
    <location>
        <begin position="821"/>
        <end position="867"/>
    </location>
</feature>
<dbReference type="PROSITE" id="PS50005">
    <property type="entry name" value="TPR"/>
    <property type="match status" value="1"/>
</dbReference>
<feature type="repeat" description="TPR" evidence="3">
    <location>
        <begin position="657"/>
        <end position="690"/>
    </location>
</feature>
<dbReference type="PANTHER" id="PTHR16305:SF35">
    <property type="entry name" value="TRANSCRIPTIONAL ACTIVATOR DOMAIN"/>
    <property type="match status" value="1"/>
</dbReference>
<evidence type="ECO:0000313" key="6">
    <source>
        <dbReference type="EMBL" id="SDH49648.1"/>
    </source>
</evidence>
<dbReference type="Gene3D" id="3.40.50.300">
    <property type="entry name" value="P-loop containing nucleotide triphosphate hydrolases"/>
    <property type="match status" value="1"/>
</dbReference>
<dbReference type="PROSITE" id="PS50043">
    <property type="entry name" value="HTH_LUXR_2"/>
    <property type="match status" value="1"/>
</dbReference>
<evidence type="ECO:0000256" key="3">
    <source>
        <dbReference type="PROSITE-ProRule" id="PRU00339"/>
    </source>
</evidence>
<dbReference type="Proteomes" id="UP000199202">
    <property type="component" value="Unassembled WGS sequence"/>
</dbReference>
<evidence type="ECO:0000256" key="4">
    <source>
        <dbReference type="SAM" id="MobiDB-lite"/>
    </source>
</evidence>
<accession>A0A1G8CVX8</accession>
<dbReference type="GO" id="GO:0004016">
    <property type="term" value="F:adenylate cyclase activity"/>
    <property type="evidence" value="ECO:0007669"/>
    <property type="project" value="TreeGrafter"/>
</dbReference>
<dbReference type="AlphaFoldDB" id="A0A1G8CVX8"/>
<evidence type="ECO:0000256" key="2">
    <source>
        <dbReference type="ARBA" id="ARBA00022840"/>
    </source>
</evidence>
<dbReference type="InterPro" id="IPR016032">
    <property type="entry name" value="Sig_transdc_resp-reg_C-effctor"/>
</dbReference>
<dbReference type="SUPFAM" id="SSF52540">
    <property type="entry name" value="P-loop containing nucleoside triphosphate hydrolases"/>
    <property type="match status" value="1"/>
</dbReference>
<dbReference type="GO" id="GO:0006355">
    <property type="term" value="P:regulation of DNA-templated transcription"/>
    <property type="evidence" value="ECO:0007669"/>
    <property type="project" value="InterPro"/>
</dbReference>
<dbReference type="InterPro" id="IPR041664">
    <property type="entry name" value="AAA_16"/>
</dbReference>
<dbReference type="InterPro" id="IPR036388">
    <property type="entry name" value="WH-like_DNA-bd_sf"/>
</dbReference>
<dbReference type="PRINTS" id="PR00038">
    <property type="entry name" value="HTHLUXR"/>
</dbReference>
<reference evidence="6 7" key="1">
    <citation type="submission" date="2016-10" db="EMBL/GenBank/DDBJ databases">
        <authorList>
            <person name="de Groot N.N."/>
        </authorList>
    </citation>
    <scope>NUCLEOTIDE SEQUENCE [LARGE SCALE GENOMIC DNA]</scope>
    <source>
        <strain evidence="6 7">CGMCC 4.6533</strain>
    </source>
</reference>
<feature type="region of interest" description="Disordered" evidence="4">
    <location>
        <begin position="977"/>
        <end position="1013"/>
    </location>
</feature>
<dbReference type="InterPro" id="IPR027417">
    <property type="entry name" value="P-loop_NTPase"/>
</dbReference>
<proteinExistence type="predicted"/>
<dbReference type="CDD" id="cd06170">
    <property type="entry name" value="LuxR_C_like"/>
    <property type="match status" value="1"/>
</dbReference>
<dbReference type="STRING" id="633440.SAMN05421869_102404"/>
<dbReference type="GO" id="GO:0005737">
    <property type="term" value="C:cytoplasm"/>
    <property type="evidence" value="ECO:0007669"/>
    <property type="project" value="TreeGrafter"/>
</dbReference>
<dbReference type="Gene3D" id="1.10.10.10">
    <property type="entry name" value="Winged helix-like DNA-binding domain superfamily/Winged helix DNA-binding domain"/>
    <property type="match status" value="1"/>
</dbReference>
<dbReference type="InterPro" id="IPR019734">
    <property type="entry name" value="TPR_rpt"/>
</dbReference>
<dbReference type="InterPro" id="IPR000792">
    <property type="entry name" value="Tscrpt_reg_LuxR_C"/>
</dbReference>
<evidence type="ECO:0000259" key="5">
    <source>
        <dbReference type="PROSITE" id="PS50043"/>
    </source>
</evidence>
<dbReference type="Pfam" id="PF00196">
    <property type="entry name" value="GerE"/>
    <property type="match status" value="1"/>
</dbReference>
<name>A0A1G8CVX8_9ACTN</name>
<dbReference type="SUPFAM" id="SSF46894">
    <property type="entry name" value="C-terminal effector domain of the bipartite response regulators"/>
    <property type="match status" value="1"/>
</dbReference>
<keyword evidence="3" id="KW-0802">TPR repeat</keyword>
<dbReference type="InterPro" id="IPR011990">
    <property type="entry name" value="TPR-like_helical_dom_sf"/>
</dbReference>
<dbReference type="PANTHER" id="PTHR16305">
    <property type="entry name" value="TESTICULAR SOLUBLE ADENYLYL CYCLASE"/>
    <property type="match status" value="1"/>
</dbReference>
<dbReference type="Gene3D" id="1.25.40.10">
    <property type="entry name" value="Tetratricopeptide repeat domain"/>
    <property type="match status" value="1"/>
</dbReference>
<sequence length="1192" mass="124729">MVETGGGAFLSWPDGILLGVSIHAVSPLFVGRARELAMLGDALARARAGVSSTVLIGGEAGVGKTRLAKEFTDRADDVTVLVGGCLELGTEGLPFAPFTAVLRGLVRELGRDGVAALVPGGNTRGLARLLPEFGEPGKDGAEARARLFEQMLGLLERLAEERPVLLLVEDAHWADRSTRDLLSFLVRSQRTAGRLLIVVTYRTDELHRTHPLRPMLAELGRVQWVGRVELRRLTRREAVAQAASILEREPSPATMDLIYARSEGNPLFVEALLSESGAGDALPESLRDLLLAGVERLPDDTQELLRVASAGGQRIEHDLLSAVAGLDDSALSRALRPAVAGNVLMVDGEGYGFRHALIREALHDDLLPGEHTRLHTRYAQALERDLSILPVPRGAIELAHHWHSAHDSTWALVSAWHAAAAARKSTAYDEQLRMLSRVLELWDQVPDAAERIGGDRFDVLKQTATVAHLAGEYERSVALASAALADLDYAADPIRAAQMLRQRGLTRYDLGRPDHLDDLRRAAELTPSDKPSKLRGQVLESLARMLYRPADWPERLATARLAMEIAHEVGDANTEAHALISYTWSHACYSGIDAQLEAFAKARRIAHRAEAYNAMMRCAISESDALEGAGRHERAAQVARDGVKEAGLYGLARTSGTFLSINLAEPLVSLGRWDEALEVLEHALDLAPPAPIGASLQGFATDIALARGQFDRAERLLESSRSVLARGTYRDQVVLPHLCREVQLLQARGEMEAAVLAAARAMEERDLLSNPRYSWPVLLTFAQLLGAVLASASGTGAGGAPALGPGAGRVSASGGGVGALPGSGGGLGGPSASGGGLSGSGPGAGEDRAASGAGAGGAAGSGAGGGSVSGAGAPAFPAGVGGDVARFGGGQAGEAIRHSGAGLRGLAQFCAFLLPQLWELGEKLQADGDLQEAQRLTFTALMGAHVSLTGGRGSQLGARGSEAGVRGEELGADVSQVEAGASAEELDESGARVSVEGADGPSAGASGEELDEPGARVSVEGADGPSAGVSAEGVDGPGAWQFKAWDLAVGAWAALRQPYAEARVQAGAAQAALAMGDRQEAAARLARARELASRLGAAPLLAQLDVFGRRARIGGTDEAADGHPLGLTARELEVLREVTNGRSNREIAEALFISIKTVSVHVSNILGKLGVATRGEAAATAHRLRLFDAPDS</sequence>
<protein>
    <submittedName>
        <fullName evidence="6">Regulatory protein, luxR family</fullName>
    </submittedName>
</protein>
<feature type="domain" description="HTH luxR-type" evidence="5">
    <location>
        <begin position="1120"/>
        <end position="1185"/>
    </location>
</feature>